<proteinExistence type="predicted"/>
<dbReference type="Proteomes" id="UP000472580">
    <property type="component" value="Unassembled WGS sequence"/>
</dbReference>
<organism evidence="1 2">
    <name type="scientific">Parasutterella muris</name>
    <dbReference type="NCBI Taxonomy" id="2565572"/>
    <lineage>
        <taxon>Bacteria</taxon>
        <taxon>Pseudomonadati</taxon>
        <taxon>Pseudomonadota</taxon>
        <taxon>Betaproteobacteria</taxon>
        <taxon>Burkholderiales</taxon>
        <taxon>Sutterellaceae</taxon>
        <taxon>Parasutterella</taxon>
    </lineage>
</organism>
<dbReference type="GO" id="GO:0009307">
    <property type="term" value="P:DNA restriction-modification system"/>
    <property type="evidence" value="ECO:0007669"/>
    <property type="project" value="InterPro"/>
</dbReference>
<evidence type="ECO:0000313" key="1">
    <source>
        <dbReference type="EMBL" id="MVX57837.1"/>
    </source>
</evidence>
<dbReference type="OrthoDB" id="1956808at2"/>
<dbReference type="SUPFAM" id="SSF52980">
    <property type="entry name" value="Restriction endonuclease-like"/>
    <property type="match status" value="1"/>
</dbReference>
<evidence type="ECO:0000313" key="2">
    <source>
        <dbReference type="Proteomes" id="UP000472580"/>
    </source>
</evidence>
<name>A0A6L6YJJ9_9BURK</name>
<accession>A0A6L6YJJ9</accession>
<gene>
    <name evidence="1" type="ORF">E5987_11645</name>
</gene>
<dbReference type="AlphaFoldDB" id="A0A6L6YJJ9"/>
<dbReference type="InterPro" id="IPR015278">
    <property type="entry name" value="BglII-like"/>
</dbReference>
<sequence>MQLTTSYQNTSLLNLQSKFCFFEVRDASAVLSASCSKEWDEFVEILEKFTFSGDVLLAKGGNKSALVSELESLFYKKGWMETRVDSEQILYELPKTGRLTGEKNKILKISGKNKKFPITGKTSSLQTIERINLLTKKFPEARITSTYQEGYQVDCLKGRVAIDIEWNAKDGNLDRDLSAYRAWYDFGLIDGAILITKDITECRKLIHDLWQDYLCTNNLPKNTLPPVDLKTSTTTSSDKAVERIKRGDAGGCPVLIVGRMLGWKSVFP</sequence>
<protein>
    <recommendedName>
        <fullName evidence="3">Restriction endonuclease</fullName>
    </recommendedName>
</protein>
<dbReference type="Pfam" id="PF09195">
    <property type="entry name" value="Endonuc-BglII"/>
    <property type="match status" value="1"/>
</dbReference>
<reference evidence="1 2" key="1">
    <citation type="submission" date="2019-12" db="EMBL/GenBank/DDBJ databases">
        <title>Microbes associate with the intestines of laboratory mice.</title>
        <authorList>
            <person name="Navarre W."/>
            <person name="Wong E."/>
        </authorList>
    </citation>
    <scope>NUCLEOTIDE SEQUENCE [LARGE SCALE GENOMIC DNA]</scope>
    <source>
        <strain evidence="1 2">NM82_D38</strain>
    </source>
</reference>
<dbReference type="EMBL" id="WSRP01000050">
    <property type="protein sequence ID" value="MVX57837.1"/>
    <property type="molecule type" value="Genomic_DNA"/>
</dbReference>
<dbReference type="GO" id="GO:0009036">
    <property type="term" value="F:type II site-specific deoxyribonuclease activity"/>
    <property type="evidence" value="ECO:0007669"/>
    <property type="project" value="InterPro"/>
</dbReference>
<evidence type="ECO:0008006" key="3">
    <source>
        <dbReference type="Google" id="ProtNLM"/>
    </source>
</evidence>
<keyword evidence="2" id="KW-1185">Reference proteome</keyword>
<comment type="caution">
    <text evidence="1">The sequence shown here is derived from an EMBL/GenBank/DDBJ whole genome shotgun (WGS) entry which is preliminary data.</text>
</comment>
<dbReference type="InterPro" id="IPR011335">
    <property type="entry name" value="Restrct_endonuc-II-like"/>
</dbReference>
<dbReference type="RefSeq" id="WP_160336252.1">
    <property type="nucleotide sequence ID" value="NZ_CALPCV010000033.1"/>
</dbReference>